<sequence>MDPPLTLSPISNSKNSTRIHALPLTFAFANSVSTDQKRITGSPPGAKRPGFPSFSSQQEPRACVATKQLPPPQKGMSRSVEMMCEAMRS</sequence>
<dbReference type="EMBL" id="JAULSU010000001">
    <property type="protein sequence ID" value="KAK0631646.1"/>
    <property type="molecule type" value="Genomic_DNA"/>
</dbReference>
<reference evidence="2" key="1">
    <citation type="submission" date="2023-06" db="EMBL/GenBank/DDBJ databases">
        <title>Genome-scale phylogeny and comparative genomics of the fungal order Sordariales.</title>
        <authorList>
            <consortium name="Lawrence Berkeley National Laboratory"/>
            <person name="Hensen N."/>
            <person name="Bonometti L."/>
            <person name="Westerberg I."/>
            <person name="Brannstrom I.O."/>
            <person name="Guillou S."/>
            <person name="Cros-Aarteil S."/>
            <person name="Calhoun S."/>
            <person name="Haridas S."/>
            <person name="Kuo A."/>
            <person name="Mondo S."/>
            <person name="Pangilinan J."/>
            <person name="Riley R."/>
            <person name="Labutti K."/>
            <person name="Andreopoulos B."/>
            <person name="Lipzen A."/>
            <person name="Chen C."/>
            <person name="Yanf M."/>
            <person name="Daum C."/>
            <person name="Ng V."/>
            <person name="Clum A."/>
            <person name="Steindorff A."/>
            <person name="Ohm R."/>
            <person name="Martin F."/>
            <person name="Silar P."/>
            <person name="Natvig D."/>
            <person name="Lalanne C."/>
            <person name="Gautier V."/>
            <person name="Ament-Velasquez S.L."/>
            <person name="Kruys A."/>
            <person name="Hutchinson M.I."/>
            <person name="Powell A.J."/>
            <person name="Barry K."/>
            <person name="Miller A.N."/>
            <person name="Grigoriev I.V."/>
            <person name="Debuchy R."/>
            <person name="Gladieux P."/>
            <person name="Thoren M.H."/>
            <person name="Johannesson H."/>
        </authorList>
    </citation>
    <scope>NUCLEOTIDE SEQUENCE</scope>
    <source>
        <strain evidence="2">CBS 606.72</strain>
    </source>
</reference>
<name>A0AA39XDH8_9PEZI</name>
<keyword evidence="3" id="KW-1185">Reference proteome</keyword>
<comment type="caution">
    <text evidence="2">The sequence shown here is derived from an EMBL/GenBank/DDBJ whole genome shotgun (WGS) entry which is preliminary data.</text>
</comment>
<evidence type="ECO:0000313" key="3">
    <source>
        <dbReference type="Proteomes" id="UP001175000"/>
    </source>
</evidence>
<evidence type="ECO:0000313" key="2">
    <source>
        <dbReference type="EMBL" id="KAK0631646.1"/>
    </source>
</evidence>
<accession>A0AA39XDH8</accession>
<dbReference type="AlphaFoldDB" id="A0AA39XDH8"/>
<evidence type="ECO:0000256" key="1">
    <source>
        <dbReference type="SAM" id="MobiDB-lite"/>
    </source>
</evidence>
<protein>
    <submittedName>
        <fullName evidence="2">Uncharacterized protein</fullName>
    </submittedName>
</protein>
<dbReference type="Proteomes" id="UP001175000">
    <property type="component" value="Unassembled WGS sequence"/>
</dbReference>
<proteinExistence type="predicted"/>
<feature type="region of interest" description="Disordered" evidence="1">
    <location>
        <begin position="35"/>
        <end position="60"/>
    </location>
</feature>
<organism evidence="2 3">
    <name type="scientific">Immersiella caudata</name>
    <dbReference type="NCBI Taxonomy" id="314043"/>
    <lineage>
        <taxon>Eukaryota</taxon>
        <taxon>Fungi</taxon>
        <taxon>Dikarya</taxon>
        <taxon>Ascomycota</taxon>
        <taxon>Pezizomycotina</taxon>
        <taxon>Sordariomycetes</taxon>
        <taxon>Sordariomycetidae</taxon>
        <taxon>Sordariales</taxon>
        <taxon>Lasiosphaeriaceae</taxon>
        <taxon>Immersiella</taxon>
    </lineage>
</organism>
<gene>
    <name evidence="2" type="ORF">B0T14DRAFT_502062</name>
</gene>